<dbReference type="Proteomes" id="UP000576821">
    <property type="component" value="Unassembled WGS sequence"/>
</dbReference>
<comment type="caution">
    <text evidence="1">The sequence shown here is derived from an EMBL/GenBank/DDBJ whole genome shotgun (WGS) entry which is preliminary data.</text>
</comment>
<gene>
    <name evidence="1" type="ORF">FHS54_002621</name>
</gene>
<dbReference type="EMBL" id="JAASQR010000003">
    <property type="protein sequence ID" value="NIJ17632.1"/>
    <property type="molecule type" value="Genomic_DNA"/>
</dbReference>
<evidence type="ECO:0000313" key="1">
    <source>
        <dbReference type="EMBL" id="NIJ17632.1"/>
    </source>
</evidence>
<proteinExistence type="predicted"/>
<reference evidence="1 2" key="1">
    <citation type="submission" date="2020-03" db="EMBL/GenBank/DDBJ databases">
        <title>Genomic Encyclopedia of Type Strains, Phase IV (KMG-IV): sequencing the most valuable type-strain genomes for metagenomic binning, comparative biology and taxonomic classification.</title>
        <authorList>
            <person name="Goeker M."/>
        </authorList>
    </citation>
    <scope>NUCLEOTIDE SEQUENCE [LARGE SCALE GENOMIC DNA]</scope>
    <source>
        <strain evidence="1 2">DSM 21299</strain>
    </source>
</reference>
<protein>
    <submittedName>
        <fullName evidence="1">Uncharacterized protein</fullName>
    </submittedName>
</protein>
<dbReference type="AlphaFoldDB" id="A0A846M6W2"/>
<name>A0A846M6W2_9SPHN</name>
<evidence type="ECO:0000313" key="2">
    <source>
        <dbReference type="Proteomes" id="UP000576821"/>
    </source>
</evidence>
<sequence>MAVLFNGEVGLAFREIFLDEKRFRKTGRARHEKGRRIMPGGLFLFQCVFSGAGA</sequence>
<organism evidence="1 2">
    <name type="scientific">Sphingobium vermicomposti</name>
    <dbReference type="NCBI Taxonomy" id="529005"/>
    <lineage>
        <taxon>Bacteria</taxon>
        <taxon>Pseudomonadati</taxon>
        <taxon>Pseudomonadota</taxon>
        <taxon>Alphaproteobacteria</taxon>
        <taxon>Sphingomonadales</taxon>
        <taxon>Sphingomonadaceae</taxon>
        <taxon>Sphingobium</taxon>
    </lineage>
</organism>
<keyword evidence="2" id="KW-1185">Reference proteome</keyword>
<accession>A0A846M6W2</accession>